<feature type="compositionally biased region" description="Polar residues" evidence="1">
    <location>
        <begin position="100"/>
        <end position="110"/>
    </location>
</feature>
<name>A0A0C3Q8E7_9AGAM</name>
<dbReference type="HOGENOM" id="CLU_1595769_0_0_1"/>
<keyword evidence="3" id="KW-1185">Reference proteome</keyword>
<protein>
    <submittedName>
        <fullName evidence="2">Uncharacterized protein</fullName>
    </submittedName>
</protein>
<reference evidence="3" key="2">
    <citation type="submission" date="2015-01" db="EMBL/GenBank/DDBJ databases">
        <title>Evolutionary Origins and Diversification of the Mycorrhizal Mutualists.</title>
        <authorList>
            <consortium name="DOE Joint Genome Institute"/>
            <consortium name="Mycorrhizal Genomics Consortium"/>
            <person name="Kohler A."/>
            <person name="Kuo A."/>
            <person name="Nagy L.G."/>
            <person name="Floudas D."/>
            <person name="Copeland A."/>
            <person name="Barry K.W."/>
            <person name="Cichocki N."/>
            <person name="Veneault-Fourrey C."/>
            <person name="LaButti K."/>
            <person name="Lindquist E.A."/>
            <person name="Lipzen A."/>
            <person name="Lundell T."/>
            <person name="Morin E."/>
            <person name="Murat C."/>
            <person name="Riley R."/>
            <person name="Ohm R."/>
            <person name="Sun H."/>
            <person name="Tunlid A."/>
            <person name="Henrissat B."/>
            <person name="Grigoriev I.V."/>
            <person name="Hibbett D.S."/>
            <person name="Martin F."/>
        </authorList>
    </citation>
    <scope>NUCLEOTIDE SEQUENCE [LARGE SCALE GENOMIC DNA]</scope>
    <source>
        <strain evidence="3">MUT 4182</strain>
    </source>
</reference>
<dbReference type="AlphaFoldDB" id="A0A0C3Q8E7"/>
<evidence type="ECO:0000313" key="3">
    <source>
        <dbReference type="Proteomes" id="UP000054248"/>
    </source>
</evidence>
<dbReference type="EMBL" id="KN823192">
    <property type="protein sequence ID" value="KIO20009.1"/>
    <property type="molecule type" value="Genomic_DNA"/>
</dbReference>
<sequence length="167" mass="18351">MSARPGSMDSSSTAYGSAQVPYRPRTPSRKSTVNSEGISPSSSSSVTRPAFGNAYTSEPQEVKTPSPYAVQTRASPTEVRTPSQRLPGAYGSTRPAAAHRSSTSMSSAQDSVYDMEERRRNELRTRVETARQITPSHILLRIFREPEDCSEVFKLLDKLGLKEKPGR</sequence>
<evidence type="ECO:0000256" key="1">
    <source>
        <dbReference type="SAM" id="MobiDB-lite"/>
    </source>
</evidence>
<dbReference type="OrthoDB" id="2117591at2759"/>
<organism evidence="2 3">
    <name type="scientific">Tulasnella calospora MUT 4182</name>
    <dbReference type="NCBI Taxonomy" id="1051891"/>
    <lineage>
        <taxon>Eukaryota</taxon>
        <taxon>Fungi</taxon>
        <taxon>Dikarya</taxon>
        <taxon>Basidiomycota</taxon>
        <taxon>Agaricomycotina</taxon>
        <taxon>Agaricomycetes</taxon>
        <taxon>Cantharellales</taxon>
        <taxon>Tulasnellaceae</taxon>
        <taxon>Tulasnella</taxon>
    </lineage>
</organism>
<evidence type="ECO:0000313" key="2">
    <source>
        <dbReference type="EMBL" id="KIO20009.1"/>
    </source>
</evidence>
<accession>A0A0C3Q8E7</accession>
<proteinExistence type="predicted"/>
<feature type="region of interest" description="Disordered" evidence="1">
    <location>
        <begin position="1"/>
        <end position="119"/>
    </location>
</feature>
<reference evidence="2 3" key="1">
    <citation type="submission" date="2014-04" db="EMBL/GenBank/DDBJ databases">
        <authorList>
            <consortium name="DOE Joint Genome Institute"/>
            <person name="Kuo A."/>
            <person name="Girlanda M."/>
            <person name="Perotto S."/>
            <person name="Kohler A."/>
            <person name="Nagy L.G."/>
            <person name="Floudas D."/>
            <person name="Copeland A."/>
            <person name="Barry K.W."/>
            <person name="Cichocki N."/>
            <person name="Veneault-Fourrey C."/>
            <person name="LaButti K."/>
            <person name="Lindquist E.A."/>
            <person name="Lipzen A."/>
            <person name="Lundell T."/>
            <person name="Morin E."/>
            <person name="Murat C."/>
            <person name="Sun H."/>
            <person name="Tunlid A."/>
            <person name="Henrissat B."/>
            <person name="Grigoriev I.V."/>
            <person name="Hibbett D.S."/>
            <person name="Martin F."/>
            <person name="Nordberg H.P."/>
            <person name="Cantor M.N."/>
            <person name="Hua S.X."/>
        </authorList>
    </citation>
    <scope>NUCLEOTIDE SEQUENCE [LARGE SCALE GENOMIC DNA]</scope>
    <source>
        <strain evidence="2 3">MUT 4182</strain>
    </source>
</reference>
<gene>
    <name evidence="2" type="ORF">M407DRAFT_142121</name>
</gene>
<feature type="compositionally biased region" description="Polar residues" evidence="1">
    <location>
        <begin position="72"/>
        <end position="84"/>
    </location>
</feature>
<dbReference type="Proteomes" id="UP000054248">
    <property type="component" value="Unassembled WGS sequence"/>
</dbReference>
<feature type="compositionally biased region" description="Polar residues" evidence="1">
    <location>
        <begin position="29"/>
        <end position="38"/>
    </location>
</feature>